<comment type="caution">
    <text evidence="8">The sequence shown here is derived from an EMBL/GenBank/DDBJ whole genome shotgun (WGS) entry which is preliminary data.</text>
</comment>
<evidence type="ECO:0000259" key="7">
    <source>
        <dbReference type="Pfam" id="PF20684"/>
    </source>
</evidence>
<protein>
    <recommendedName>
        <fullName evidence="7">Rhodopsin domain-containing protein</fullName>
    </recommendedName>
</protein>
<feature type="domain" description="Rhodopsin" evidence="7">
    <location>
        <begin position="64"/>
        <end position="214"/>
    </location>
</feature>
<feature type="transmembrane region" description="Helical" evidence="6">
    <location>
        <begin position="145"/>
        <end position="164"/>
    </location>
</feature>
<name>A0ABR1UUU8_9PEZI</name>
<evidence type="ECO:0000256" key="6">
    <source>
        <dbReference type="SAM" id="Phobius"/>
    </source>
</evidence>
<evidence type="ECO:0000313" key="9">
    <source>
        <dbReference type="Proteomes" id="UP001433268"/>
    </source>
</evidence>
<evidence type="ECO:0000256" key="2">
    <source>
        <dbReference type="ARBA" id="ARBA00022692"/>
    </source>
</evidence>
<comment type="subcellular location">
    <subcellularLocation>
        <location evidence="1">Membrane</location>
        <topology evidence="1">Multi-pass membrane protein</topology>
    </subcellularLocation>
</comment>
<keyword evidence="9" id="KW-1185">Reference proteome</keyword>
<evidence type="ECO:0000313" key="8">
    <source>
        <dbReference type="EMBL" id="KAK8062700.1"/>
    </source>
</evidence>
<keyword evidence="2 6" id="KW-0812">Transmembrane</keyword>
<organism evidence="8 9">
    <name type="scientific">Apiospora hydei</name>
    <dbReference type="NCBI Taxonomy" id="1337664"/>
    <lineage>
        <taxon>Eukaryota</taxon>
        <taxon>Fungi</taxon>
        <taxon>Dikarya</taxon>
        <taxon>Ascomycota</taxon>
        <taxon>Pezizomycotina</taxon>
        <taxon>Sordariomycetes</taxon>
        <taxon>Xylariomycetidae</taxon>
        <taxon>Amphisphaeriales</taxon>
        <taxon>Apiosporaceae</taxon>
        <taxon>Apiospora</taxon>
    </lineage>
</organism>
<dbReference type="RefSeq" id="XP_066661299.1">
    <property type="nucleotide sequence ID" value="XM_066819111.1"/>
</dbReference>
<evidence type="ECO:0000256" key="1">
    <source>
        <dbReference type="ARBA" id="ARBA00004141"/>
    </source>
</evidence>
<dbReference type="InterPro" id="IPR049326">
    <property type="entry name" value="Rhodopsin_dom_fungi"/>
</dbReference>
<dbReference type="GeneID" id="92052171"/>
<dbReference type="InterPro" id="IPR052337">
    <property type="entry name" value="SAT4-like"/>
</dbReference>
<keyword evidence="4 6" id="KW-0472">Membrane</keyword>
<feature type="transmembrane region" description="Helical" evidence="6">
    <location>
        <begin position="61"/>
        <end position="86"/>
    </location>
</feature>
<accession>A0ABR1UUU8</accession>
<dbReference type="Pfam" id="PF20684">
    <property type="entry name" value="Fung_rhodopsin"/>
    <property type="match status" value="1"/>
</dbReference>
<keyword evidence="3 6" id="KW-1133">Transmembrane helix</keyword>
<dbReference type="EMBL" id="JAQQWN010000010">
    <property type="protein sequence ID" value="KAK8062700.1"/>
    <property type="molecule type" value="Genomic_DNA"/>
</dbReference>
<proteinExistence type="inferred from homology"/>
<dbReference type="PANTHER" id="PTHR33048">
    <property type="entry name" value="PTH11-LIKE INTEGRAL MEMBRANE PROTEIN (AFU_ORTHOLOGUE AFUA_5G11245)"/>
    <property type="match status" value="1"/>
</dbReference>
<evidence type="ECO:0000256" key="4">
    <source>
        <dbReference type="ARBA" id="ARBA00023136"/>
    </source>
</evidence>
<dbReference type="PANTHER" id="PTHR33048:SF158">
    <property type="entry name" value="MEMBRANE PROTEIN PTH11-LIKE, PUTATIVE-RELATED"/>
    <property type="match status" value="1"/>
</dbReference>
<sequence length="265" mass="29069">MLVIRVPATFCYIAAGPNAPWALEQLVTKKAPTYMNLSLIPALEPPPGSGIVPNFADPVSIAPICLVMIAITLPLMVIFLALRVYVRQWVARAVGADDVVFYLISVIVTLATCLPRAGDGGWSILSPSRGDRCFEEDSRFAEVQGIVGALIDLYVWIVPMTMIAKVRLSRKQKTGVYGVFATGFLACIVSIINAALRFEMFQSRDTLWIEVPVYALSGLFVQGRPTRPDTAHGGVPSLVSADYDYHAHLDRPWMNRDVAEDTSQQ</sequence>
<comment type="similarity">
    <text evidence="5">Belongs to the SAT4 family.</text>
</comment>
<dbReference type="Proteomes" id="UP001433268">
    <property type="component" value="Unassembled WGS sequence"/>
</dbReference>
<gene>
    <name evidence="8" type="ORF">PG997_014797</name>
</gene>
<evidence type="ECO:0000256" key="5">
    <source>
        <dbReference type="ARBA" id="ARBA00038359"/>
    </source>
</evidence>
<evidence type="ECO:0000256" key="3">
    <source>
        <dbReference type="ARBA" id="ARBA00022989"/>
    </source>
</evidence>
<reference evidence="8 9" key="1">
    <citation type="submission" date="2023-01" db="EMBL/GenBank/DDBJ databases">
        <title>Analysis of 21 Apiospora genomes using comparative genomics revels a genus with tremendous synthesis potential of carbohydrate active enzymes and secondary metabolites.</title>
        <authorList>
            <person name="Sorensen T."/>
        </authorList>
    </citation>
    <scope>NUCLEOTIDE SEQUENCE [LARGE SCALE GENOMIC DNA]</scope>
    <source>
        <strain evidence="8 9">CBS 114990</strain>
    </source>
</reference>
<feature type="transmembrane region" description="Helical" evidence="6">
    <location>
        <begin position="176"/>
        <end position="196"/>
    </location>
</feature>
<feature type="transmembrane region" description="Helical" evidence="6">
    <location>
        <begin position="98"/>
        <end position="118"/>
    </location>
</feature>